<evidence type="ECO:0000256" key="18">
    <source>
        <dbReference type="PIRSR" id="PIRSR605027-4"/>
    </source>
</evidence>
<keyword evidence="7 19" id="KW-0812">Transmembrane</keyword>
<dbReference type="GO" id="GO:0005975">
    <property type="term" value="P:carbohydrate metabolic process"/>
    <property type="evidence" value="ECO:0007669"/>
    <property type="project" value="TreeGrafter"/>
</dbReference>
<organism evidence="20 21">
    <name type="scientific">Fopius arisanus</name>
    <dbReference type="NCBI Taxonomy" id="64838"/>
    <lineage>
        <taxon>Eukaryota</taxon>
        <taxon>Metazoa</taxon>
        <taxon>Ecdysozoa</taxon>
        <taxon>Arthropoda</taxon>
        <taxon>Hexapoda</taxon>
        <taxon>Insecta</taxon>
        <taxon>Pterygota</taxon>
        <taxon>Neoptera</taxon>
        <taxon>Endopterygota</taxon>
        <taxon>Hymenoptera</taxon>
        <taxon>Apocrita</taxon>
        <taxon>Ichneumonoidea</taxon>
        <taxon>Braconidae</taxon>
        <taxon>Opiinae</taxon>
        <taxon>Fopius</taxon>
    </lineage>
</organism>
<dbReference type="RefSeq" id="XP_011306900.1">
    <property type="nucleotide sequence ID" value="XM_011308598.1"/>
</dbReference>
<sequence length="344" mass="39704">MTGRAFLIGGATHKNTSMWAALWACSRGVPLFVVLWIFIFFTLVIYSDRLKWESAEEKLEQLANTVVEQGQSIDNLQMTLMDRANIFNRNAPTIFAITPTFARPVQKAELTRLAQTFLHIPNFYWIVVEDAINKTELVTNFLHESGLIYKHLNDVTPRTFKLGKNDPNWKKPRGVAQRNKALKWLRENYNSSQNAVVYFADDDNTYSLKLFKEMERIKVIGVWPVGLVGGLMVERPICDASTMKVTGFNAVWQPERKFPMDMAGFAINLRVILEKKDAWFSYESKNGYQETEILEQMVTRDQLEPLADCCTKVYVWHTRTEPSHLKEENLLIKKGRKSNVDIEV</sequence>
<dbReference type="PANTHER" id="PTHR10896">
    <property type="entry name" value="GALACTOSYLGALACTOSYLXYLOSYLPROTEIN 3-BETA-GLUCURONOSYLTRANSFERASE BETA-1,3-GLUCURONYLTRANSFERASE"/>
    <property type="match status" value="1"/>
</dbReference>
<keyword evidence="11 19" id="KW-0333">Golgi apparatus</keyword>
<evidence type="ECO:0000256" key="5">
    <source>
        <dbReference type="ARBA" id="ARBA00012641"/>
    </source>
</evidence>
<keyword evidence="12 19" id="KW-0472">Membrane</keyword>
<protein>
    <recommendedName>
        <fullName evidence="5 19">Galactosylgalactosylxylosylprotein 3-beta-glucuronosyltransferase</fullName>
        <ecNumber evidence="5 19">2.4.1.135</ecNumber>
    </recommendedName>
</protein>
<name>A0A9R1TD31_9HYME</name>
<evidence type="ECO:0000256" key="1">
    <source>
        <dbReference type="ARBA" id="ARBA00001936"/>
    </source>
</evidence>
<evidence type="ECO:0000256" key="8">
    <source>
        <dbReference type="ARBA" id="ARBA00022723"/>
    </source>
</evidence>
<evidence type="ECO:0000256" key="6">
    <source>
        <dbReference type="ARBA" id="ARBA00022679"/>
    </source>
</evidence>
<keyword evidence="8 17" id="KW-0479">Metal-binding</keyword>
<dbReference type="KEGG" id="fas:105268776"/>
<dbReference type="EC" id="2.4.1.135" evidence="5 19"/>
<keyword evidence="6 19" id="KW-0808">Transferase</keyword>
<evidence type="ECO:0000256" key="15">
    <source>
        <dbReference type="ARBA" id="ARBA00047979"/>
    </source>
</evidence>
<dbReference type="CTD" id="251900"/>
<evidence type="ECO:0000256" key="3">
    <source>
        <dbReference type="ARBA" id="ARBA00004922"/>
    </source>
</evidence>
<dbReference type="InterPro" id="IPR005027">
    <property type="entry name" value="Glyco_trans_43"/>
</dbReference>
<dbReference type="GeneID" id="105268776"/>
<proteinExistence type="inferred from homology"/>
<accession>A0A9R1TD31</accession>
<feature type="active site" description="Proton donor/acceptor" evidence="16">
    <location>
        <position position="290"/>
    </location>
</feature>
<evidence type="ECO:0000313" key="20">
    <source>
        <dbReference type="Proteomes" id="UP000694866"/>
    </source>
</evidence>
<dbReference type="CDD" id="cd00218">
    <property type="entry name" value="GlcAT-I"/>
    <property type="match status" value="1"/>
</dbReference>
<evidence type="ECO:0000256" key="4">
    <source>
        <dbReference type="ARBA" id="ARBA00007706"/>
    </source>
</evidence>
<keyword evidence="9 19" id="KW-0735">Signal-anchor</keyword>
<dbReference type="Gene3D" id="3.90.550.10">
    <property type="entry name" value="Spore Coat Polysaccharide Biosynthesis Protein SpsA, Chain A"/>
    <property type="match status" value="1"/>
</dbReference>
<evidence type="ECO:0000256" key="13">
    <source>
        <dbReference type="ARBA" id="ARBA00023180"/>
    </source>
</evidence>
<evidence type="ECO:0000256" key="19">
    <source>
        <dbReference type="RuleBase" id="RU363127"/>
    </source>
</evidence>
<dbReference type="FunFam" id="3.90.550.10:FF:000044">
    <property type="entry name" value="Galactosylgalactosylxylosylprotein 3-beta-glucuronosyltransferase"/>
    <property type="match status" value="1"/>
</dbReference>
<dbReference type="Pfam" id="PF03360">
    <property type="entry name" value="Glyco_transf_43"/>
    <property type="match status" value="1"/>
</dbReference>
<keyword evidence="13" id="KW-0325">Glycoprotein</keyword>
<dbReference type="GO" id="GO:0000139">
    <property type="term" value="C:Golgi membrane"/>
    <property type="evidence" value="ECO:0007669"/>
    <property type="project" value="UniProtKB-SubCell"/>
</dbReference>
<comment type="pathway">
    <text evidence="3 19">Protein modification; protein glycosylation.</text>
</comment>
<evidence type="ECO:0000256" key="12">
    <source>
        <dbReference type="ARBA" id="ARBA00023136"/>
    </source>
</evidence>
<comment type="cofactor">
    <cofactor evidence="1 17 19">
        <name>Mn(2+)</name>
        <dbReference type="ChEBI" id="CHEBI:29035"/>
    </cofactor>
</comment>
<gene>
    <name evidence="21" type="primary">GlcAT-I</name>
</gene>
<evidence type="ECO:0000256" key="9">
    <source>
        <dbReference type="ARBA" id="ARBA00022968"/>
    </source>
</evidence>
<comment type="similarity">
    <text evidence="4 19">Belongs to the glycosyltransferase 43 family.</text>
</comment>
<dbReference type="InterPro" id="IPR029044">
    <property type="entry name" value="Nucleotide-diphossugar_trans"/>
</dbReference>
<dbReference type="OrthoDB" id="675023at2759"/>
<evidence type="ECO:0000313" key="21">
    <source>
        <dbReference type="RefSeq" id="XP_011306900.1"/>
    </source>
</evidence>
<evidence type="ECO:0000256" key="11">
    <source>
        <dbReference type="ARBA" id="ARBA00023034"/>
    </source>
</evidence>
<dbReference type="SUPFAM" id="SSF53448">
    <property type="entry name" value="Nucleotide-diphospho-sugar transferases"/>
    <property type="match status" value="1"/>
</dbReference>
<evidence type="ECO:0000256" key="2">
    <source>
        <dbReference type="ARBA" id="ARBA00004323"/>
    </source>
</evidence>
<comment type="catalytic activity">
    <reaction evidence="15 19">
        <text>3-O-(beta-D-galactosyl-(1-&gt;3)-beta-D-galactosyl-(1-&gt;4)-beta-D-xylosyl)-L-seryl-[protein] + UDP-alpha-D-glucuronate = 3-O-(beta-D-GlcA-(1-&gt;3)-beta-D-Gal-(1-&gt;3)-beta-D-Gal-(1-&gt;4)-beta-D-Xyl)-L-seryl-[protein] + UDP + H(+)</text>
        <dbReference type="Rhea" id="RHEA:24168"/>
        <dbReference type="Rhea" id="RHEA-COMP:12571"/>
        <dbReference type="Rhea" id="RHEA-COMP:12573"/>
        <dbReference type="ChEBI" id="CHEBI:15378"/>
        <dbReference type="ChEBI" id="CHEBI:58052"/>
        <dbReference type="ChEBI" id="CHEBI:58223"/>
        <dbReference type="ChEBI" id="CHEBI:132090"/>
        <dbReference type="ChEBI" id="CHEBI:132093"/>
        <dbReference type="EC" id="2.4.1.135"/>
    </reaction>
</comment>
<keyword evidence="20" id="KW-1185">Reference proteome</keyword>
<keyword evidence="10 19" id="KW-1133">Transmembrane helix</keyword>
<keyword evidence="14 17" id="KW-0464">Manganese</keyword>
<evidence type="ECO:0000256" key="16">
    <source>
        <dbReference type="PIRSR" id="PIRSR605027-1"/>
    </source>
</evidence>
<dbReference type="PANTHER" id="PTHR10896:SF65">
    <property type="entry name" value="GALACTOSYLGALACTOSYLXYLOSYLPROTEIN 3-BETA-GLUCURONOSYLTRANSFERASE 3"/>
    <property type="match status" value="1"/>
</dbReference>
<evidence type="ECO:0000256" key="7">
    <source>
        <dbReference type="ARBA" id="ARBA00022692"/>
    </source>
</evidence>
<dbReference type="GO" id="GO:0015018">
    <property type="term" value="F:galactosylgalactosylxylosylprotein 3-beta-glucuronosyltransferase activity"/>
    <property type="evidence" value="ECO:0007669"/>
    <property type="project" value="UniProtKB-UniRule"/>
</dbReference>
<feature type="binding site" evidence="17">
    <location>
        <position position="203"/>
    </location>
    <ligand>
        <name>Mn(2+)</name>
        <dbReference type="ChEBI" id="CHEBI:29035"/>
    </ligand>
</feature>
<evidence type="ECO:0000256" key="14">
    <source>
        <dbReference type="ARBA" id="ARBA00023211"/>
    </source>
</evidence>
<comment type="subcellular location">
    <subcellularLocation>
        <location evidence="2 19">Golgi apparatus membrane</location>
        <topology evidence="2 19">Single-pass type II membrane protein</topology>
    </subcellularLocation>
</comment>
<reference evidence="21" key="1">
    <citation type="submission" date="2025-08" db="UniProtKB">
        <authorList>
            <consortium name="RefSeq"/>
        </authorList>
    </citation>
    <scope>IDENTIFICATION</scope>
    <source>
        <strain evidence="21">USDA-PBARC FA_bdor</strain>
        <tissue evidence="21">Whole organism</tissue>
    </source>
</reference>
<dbReference type="GO" id="GO:0050650">
    <property type="term" value="P:chondroitin sulfate proteoglycan biosynthetic process"/>
    <property type="evidence" value="ECO:0007669"/>
    <property type="project" value="TreeGrafter"/>
</dbReference>
<dbReference type="GO" id="GO:0046872">
    <property type="term" value="F:metal ion binding"/>
    <property type="evidence" value="ECO:0007669"/>
    <property type="project" value="UniProtKB-KW"/>
</dbReference>
<feature type="transmembrane region" description="Helical" evidence="19">
    <location>
        <begin position="20"/>
        <end position="46"/>
    </location>
</feature>
<dbReference type="Proteomes" id="UP000694866">
    <property type="component" value="Unplaced"/>
</dbReference>
<feature type="site" description="Interaction with galactose moiety of substrate glycoprotein" evidence="18">
    <location>
        <position position="234"/>
    </location>
</feature>
<dbReference type="AlphaFoldDB" id="A0A9R1TD31"/>
<evidence type="ECO:0000256" key="10">
    <source>
        <dbReference type="ARBA" id="ARBA00022989"/>
    </source>
</evidence>
<evidence type="ECO:0000256" key="17">
    <source>
        <dbReference type="PIRSR" id="PIRSR605027-3"/>
    </source>
</evidence>